<reference evidence="1" key="2">
    <citation type="submission" date="2022-01" db="EMBL/GenBank/DDBJ databases">
        <authorList>
            <person name="Yamashiro T."/>
            <person name="Shiraishi A."/>
            <person name="Satake H."/>
            <person name="Nakayama K."/>
        </authorList>
    </citation>
    <scope>NUCLEOTIDE SEQUENCE</scope>
</reference>
<sequence>MAAFWVINRQFQKFIDSQFTLDYDSQMADKYFDEYTGIEVKLFRETLLQHMTNVKKFVAERTHHQRKYDRRGVLDCVLLLHCDLPPATCLIVAFWCCVLLIEDPFASKYKRYAAQVATNIAFCLETLRFVSCGLSRALLFGSAVCLQTLRFVHCVLSQDFIAFCLGTLAFSEDCVLSRKSCVLC</sequence>
<protein>
    <submittedName>
        <fullName evidence="1">Uncharacterized protein</fullName>
    </submittedName>
</protein>
<dbReference type="Proteomes" id="UP001151760">
    <property type="component" value="Unassembled WGS sequence"/>
</dbReference>
<proteinExistence type="predicted"/>
<dbReference type="EMBL" id="BQNB010019168">
    <property type="protein sequence ID" value="GJT82450.1"/>
    <property type="molecule type" value="Genomic_DNA"/>
</dbReference>
<accession>A0ABQ5H451</accession>
<evidence type="ECO:0000313" key="2">
    <source>
        <dbReference type="Proteomes" id="UP001151760"/>
    </source>
</evidence>
<comment type="caution">
    <text evidence="1">The sequence shown here is derived from an EMBL/GenBank/DDBJ whole genome shotgun (WGS) entry which is preliminary data.</text>
</comment>
<organism evidence="1 2">
    <name type="scientific">Tanacetum coccineum</name>
    <dbReference type="NCBI Taxonomy" id="301880"/>
    <lineage>
        <taxon>Eukaryota</taxon>
        <taxon>Viridiplantae</taxon>
        <taxon>Streptophyta</taxon>
        <taxon>Embryophyta</taxon>
        <taxon>Tracheophyta</taxon>
        <taxon>Spermatophyta</taxon>
        <taxon>Magnoliopsida</taxon>
        <taxon>eudicotyledons</taxon>
        <taxon>Gunneridae</taxon>
        <taxon>Pentapetalae</taxon>
        <taxon>asterids</taxon>
        <taxon>campanulids</taxon>
        <taxon>Asterales</taxon>
        <taxon>Asteraceae</taxon>
        <taxon>Asteroideae</taxon>
        <taxon>Anthemideae</taxon>
        <taxon>Anthemidinae</taxon>
        <taxon>Tanacetum</taxon>
    </lineage>
</organism>
<reference evidence="1" key="1">
    <citation type="journal article" date="2022" name="Int. J. Mol. Sci.">
        <title>Draft Genome of Tanacetum Coccineum: Genomic Comparison of Closely Related Tanacetum-Family Plants.</title>
        <authorList>
            <person name="Yamashiro T."/>
            <person name="Shiraishi A."/>
            <person name="Nakayama K."/>
            <person name="Satake H."/>
        </authorList>
    </citation>
    <scope>NUCLEOTIDE SEQUENCE</scope>
</reference>
<name>A0ABQ5H451_9ASTR</name>
<evidence type="ECO:0000313" key="1">
    <source>
        <dbReference type="EMBL" id="GJT82450.1"/>
    </source>
</evidence>
<gene>
    <name evidence="1" type="ORF">Tco_1056792</name>
</gene>
<keyword evidence="2" id="KW-1185">Reference proteome</keyword>